<keyword evidence="3" id="KW-1185">Reference proteome</keyword>
<proteinExistence type="predicted"/>
<dbReference type="HOGENOM" id="CLU_1364284_0_0_11"/>
<dbReference type="KEGG" id="cter:A606_03950"/>
<evidence type="ECO:0000313" key="3">
    <source>
        <dbReference type="Proteomes" id="UP000014809"/>
    </source>
</evidence>
<dbReference type="STRING" id="1200352.A606_03950"/>
<dbReference type="Proteomes" id="UP000014809">
    <property type="component" value="Chromosome"/>
</dbReference>
<sequence length="173" mass="18104">MLVVCDGDDGTGEHWLREIRARGIEPLQVRVRAPEITAPRLLTAAAGRGDQDADRGLIGLAQLRRMLQTSTVGLRLLITGTEWQVLTVAAVARECGLLTSEIRASATSPGISGEAVPLIVFCAHCEAETLSPATTPGATTACAGCGRHLEIHPHVNSSQARYLGSDATAGALT</sequence>
<dbReference type="AlphaFoldDB" id="S4XD14"/>
<protein>
    <recommendedName>
        <fullName evidence="1">Dimethylamine monooxygenase subunit DmmA-like C-terminal domain-containing protein</fullName>
    </recommendedName>
</protein>
<organism evidence="2 3">
    <name type="scientific">Corynebacterium terpenotabidum Y-11</name>
    <dbReference type="NCBI Taxonomy" id="1200352"/>
    <lineage>
        <taxon>Bacteria</taxon>
        <taxon>Bacillati</taxon>
        <taxon>Actinomycetota</taxon>
        <taxon>Actinomycetes</taxon>
        <taxon>Mycobacteriales</taxon>
        <taxon>Corynebacteriaceae</taxon>
        <taxon>Corynebacterium</taxon>
    </lineage>
</organism>
<dbReference type="Pfam" id="PF22289">
    <property type="entry name" value="DmmA-like_C"/>
    <property type="match status" value="1"/>
</dbReference>
<evidence type="ECO:0000259" key="1">
    <source>
        <dbReference type="Pfam" id="PF22289"/>
    </source>
</evidence>
<dbReference type="InterPro" id="IPR048037">
    <property type="entry name" value="DmmA-like_C"/>
</dbReference>
<reference evidence="2 3" key="1">
    <citation type="submission" date="2012-06" db="EMBL/GenBank/DDBJ databases">
        <title>Complete genome sequence of Corynebacterium terpenotabidum Y-11 (=DSM 44721).</title>
        <authorList>
            <person name="Ruckert C."/>
            <person name="Albersmeier A."/>
            <person name="Al-Dilaimi A."/>
            <person name="Szczepanowski R."/>
            <person name="Kalinowski J."/>
        </authorList>
    </citation>
    <scope>NUCLEOTIDE SEQUENCE [LARGE SCALE GENOMIC DNA]</scope>
    <source>
        <strain evidence="2 3">Y-11</strain>
    </source>
</reference>
<evidence type="ECO:0000313" key="2">
    <source>
        <dbReference type="EMBL" id="AGP30439.1"/>
    </source>
</evidence>
<feature type="domain" description="Dimethylamine monooxygenase subunit DmmA-like C-terminal" evidence="1">
    <location>
        <begin position="120"/>
        <end position="164"/>
    </location>
</feature>
<dbReference type="PATRIC" id="fig|1200352.3.peg.798"/>
<dbReference type="NCBIfam" id="NF041259">
    <property type="entry name" value="mono_DmmA_fam"/>
    <property type="match status" value="1"/>
</dbReference>
<dbReference type="EMBL" id="CP003696">
    <property type="protein sequence ID" value="AGP30439.1"/>
    <property type="molecule type" value="Genomic_DNA"/>
</dbReference>
<dbReference type="eggNOG" id="ENOG5031EQU">
    <property type="taxonomic scope" value="Bacteria"/>
</dbReference>
<accession>S4XD14</accession>
<name>S4XD14_9CORY</name>
<gene>
    <name evidence="2" type="ORF">A606_03950</name>
</gene>